<proteinExistence type="predicted"/>
<dbReference type="GO" id="GO:0006935">
    <property type="term" value="P:chemotaxis"/>
    <property type="evidence" value="ECO:0007669"/>
    <property type="project" value="InterPro"/>
</dbReference>
<name>A0A0A6PRF1_CLOBU</name>
<dbReference type="InterPro" id="IPR039315">
    <property type="entry name" value="CheW"/>
</dbReference>
<dbReference type="SUPFAM" id="SSF50341">
    <property type="entry name" value="CheW-like"/>
    <property type="match status" value="1"/>
</dbReference>
<dbReference type="AlphaFoldDB" id="A0A0A6PRF1"/>
<dbReference type="PANTHER" id="PTHR22617">
    <property type="entry name" value="CHEMOTAXIS SENSOR HISTIDINE KINASE-RELATED"/>
    <property type="match status" value="1"/>
</dbReference>
<dbReference type="Gene3D" id="2.40.50.180">
    <property type="entry name" value="CheA-289, Domain 4"/>
    <property type="match status" value="1"/>
</dbReference>
<dbReference type="GO" id="GO:0005829">
    <property type="term" value="C:cytosol"/>
    <property type="evidence" value="ECO:0007669"/>
    <property type="project" value="TreeGrafter"/>
</dbReference>
<protein>
    <submittedName>
        <fullName evidence="2">Chemotaxis protein CheW</fullName>
    </submittedName>
</protein>
<dbReference type="InterPro" id="IPR002545">
    <property type="entry name" value="CheW-lke_dom"/>
</dbReference>
<evidence type="ECO:0000313" key="3">
    <source>
        <dbReference type="Proteomes" id="UP000238081"/>
    </source>
</evidence>
<comment type="caution">
    <text evidence="2">The sequence shown here is derived from an EMBL/GenBank/DDBJ whole genome shotgun (WGS) entry which is preliminary data.</text>
</comment>
<dbReference type="PANTHER" id="PTHR22617:SF23">
    <property type="entry name" value="CHEMOTAXIS PROTEIN CHEW"/>
    <property type="match status" value="1"/>
</dbReference>
<dbReference type="Gene3D" id="2.30.30.40">
    <property type="entry name" value="SH3 Domains"/>
    <property type="match status" value="1"/>
</dbReference>
<sequence>MQIVVFKLGDEHFAVETDRVQSINDIMSITKVPKAPSYIKGLINLRGSIKSLVDLNLLLDVNHGNDQNSIIILTVEDEEIGISVDEVEEVLDIDEKNIQKLDKDNDKAQPYIKGILNYEDKLLTIIDIDKLLN</sequence>
<dbReference type="RefSeq" id="WP_003408706.1">
    <property type="nucleotide sequence ID" value="NZ_CP013239.1"/>
</dbReference>
<gene>
    <name evidence="2" type="ORF">AWN73_02680</name>
</gene>
<dbReference type="InterPro" id="IPR036061">
    <property type="entry name" value="CheW-like_dom_sf"/>
</dbReference>
<accession>A0A0A6PRF1</accession>
<dbReference type="PROSITE" id="PS50851">
    <property type="entry name" value="CHEW"/>
    <property type="match status" value="1"/>
</dbReference>
<dbReference type="Pfam" id="PF01584">
    <property type="entry name" value="CheW"/>
    <property type="match status" value="1"/>
</dbReference>
<reference evidence="2 3" key="1">
    <citation type="submission" date="2016-01" db="EMBL/GenBank/DDBJ databases">
        <title>Characterization of the Clostridium difficile lineages that are prevalent in Hong Kong and China.</title>
        <authorList>
            <person name="Kwok J.S.-L."/>
            <person name="Lam W.-Y."/>
            <person name="Ip M."/>
            <person name="Chan T.-F."/>
            <person name="Hawkey P.M."/>
            <person name="Tsui S.K.-W."/>
        </authorList>
    </citation>
    <scope>NUCLEOTIDE SEQUENCE [LARGE SCALE GENOMIC DNA]</scope>
    <source>
        <strain evidence="2 3">300064</strain>
    </source>
</reference>
<dbReference type="Proteomes" id="UP000238081">
    <property type="component" value="Unassembled WGS sequence"/>
</dbReference>
<dbReference type="SMART" id="SM00260">
    <property type="entry name" value="CheW"/>
    <property type="match status" value="1"/>
</dbReference>
<evidence type="ECO:0000313" key="2">
    <source>
        <dbReference type="EMBL" id="PPV14636.1"/>
    </source>
</evidence>
<evidence type="ECO:0000259" key="1">
    <source>
        <dbReference type="PROSITE" id="PS50851"/>
    </source>
</evidence>
<dbReference type="EMBL" id="LRDH01000107">
    <property type="protein sequence ID" value="PPV14636.1"/>
    <property type="molecule type" value="Genomic_DNA"/>
</dbReference>
<organism evidence="2 3">
    <name type="scientific">Clostridium butyricum</name>
    <dbReference type="NCBI Taxonomy" id="1492"/>
    <lineage>
        <taxon>Bacteria</taxon>
        <taxon>Bacillati</taxon>
        <taxon>Bacillota</taxon>
        <taxon>Clostridia</taxon>
        <taxon>Eubacteriales</taxon>
        <taxon>Clostridiaceae</taxon>
        <taxon>Clostridium</taxon>
    </lineage>
</organism>
<dbReference type="GO" id="GO:0007165">
    <property type="term" value="P:signal transduction"/>
    <property type="evidence" value="ECO:0007669"/>
    <property type="project" value="InterPro"/>
</dbReference>
<feature type="domain" description="CheW-like" evidence="1">
    <location>
        <begin position="1"/>
        <end position="133"/>
    </location>
</feature>